<dbReference type="EMBL" id="MN740329">
    <property type="protein sequence ID" value="QHU00827.1"/>
    <property type="molecule type" value="Genomic_DNA"/>
</dbReference>
<reference evidence="2" key="1">
    <citation type="journal article" date="2020" name="Nature">
        <title>Giant virus diversity and host interactions through global metagenomics.</title>
        <authorList>
            <person name="Schulz F."/>
            <person name="Roux S."/>
            <person name="Paez-Espino D."/>
            <person name="Jungbluth S."/>
            <person name="Walsh D.A."/>
            <person name="Denef V.J."/>
            <person name="McMahon K.D."/>
            <person name="Konstantinidis K.T."/>
            <person name="Eloe-Fadrosh E.A."/>
            <person name="Kyrpides N.C."/>
            <person name="Woyke T."/>
        </authorList>
    </citation>
    <scope>NUCLEOTIDE SEQUENCE</scope>
    <source>
        <strain evidence="2">GVMAG-M-3300025860-20</strain>
    </source>
</reference>
<proteinExistence type="predicted"/>
<accession>A0A6C0J8J7</accession>
<protein>
    <submittedName>
        <fullName evidence="2">Uncharacterized protein</fullName>
    </submittedName>
</protein>
<evidence type="ECO:0000313" key="2">
    <source>
        <dbReference type="EMBL" id="QHU00827.1"/>
    </source>
</evidence>
<evidence type="ECO:0000256" key="1">
    <source>
        <dbReference type="SAM" id="MobiDB-lite"/>
    </source>
</evidence>
<sequence length="83" mass="10351">MIYIILYMKRNYMSIKEKKYRKYFLYDQEHDPYHGIIGDILPEKYRKYNFKYYSTNRSLKKYDYGKNKEGQAGDQFKKTEKSF</sequence>
<organism evidence="2">
    <name type="scientific">viral metagenome</name>
    <dbReference type="NCBI Taxonomy" id="1070528"/>
    <lineage>
        <taxon>unclassified sequences</taxon>
        <taxon>metagenomes</taxon>
        <taxon>organismal metagenomes</taxon>
    </lineage>
</organism>
<feature type="region of interest" description="Disordered" evidence="1">
    <location>
        <begin position="64"/>
        <end position="83"/>
    </location>
</feature>
<name>A0A6C0J8J7_9ZZZZ</name>
<dbReference type="AlphaFoldDB" id="A0A6C0J8J7"/>